<evidence type="ECO:0000313" key="3">
    <source>
        <dbReference type="Proteomes" id="UP000290289"/>
    </source>
</evidence>
<evidence type="ECO:0000313" key="2">
    <source>
        <dbReference type="EMBL" id="RXH93288.1"/>
    </source>
</evidence>
<dbReference type="EMBL" id="RDQH01000333">
    <property type="protein sequence ID" value="RXH93288.1"/>
    <property type="molecule type" value="Genomic_DNA"/>
</dbReference>
<accession>A0A498JC27</accession>
<reference evidence="2 3" key="1">
    <citation type="submission" date="2018-10" db="EMBL/GenBank/DDBJ databases">
        <title>A high-quality apple genome assembly.</title>
        <authorList>
            <person name="Hu J."/>
        </authorList>
    </citation>
    <scope>NUCLEOTIDE SEQUENCE [LARGE SCALE GENOMIC DNA]</scope>
    <source>
        <strain evidence="3">cv. HFTH1</strain>
        <tissue evidence="2">Young leaf</tissue>
    </source>
</reference>
<feature type="region of interest" description="Disordered" evidence="1">
    <location>
        <begin position="62"/>
        <end position="108"/>
    </location>
</feature>
<keyword evidence="3" id="KW-1185">Reference proteome</keyword>
<name>A0A498JC27_MALDO</name>
<proteinExistence type="predicted"/>
<comment type="caution">
    <text evidence="2">The sequence shown here is derived from an EMBL/GenBank/DDBJ whole genome shotgun (WGS) entry which is preliminary data.</text>
</comment>
<protein>
    <submittedName>
        <fullName evidence="2">Uncharacterized protein</fullName>
    </submittedName>
</protein>
<gene>
    <name evidence="2" type="ORF">DVH24_013864</name>
</gene>
<evidence type="ECO:0000256" key="1">
    <source>
        <dbReference type="SAM" id="MobiDB-lite"/>
    </source>
</evidence>
<dbReference type="AlphaFoldDB" id="A0A498JC27"/>
<organism evidence="2 3">
    <name type="scientific">Malus domestica</name>
    <name type="common">Apple</name>
    <name type="synonym">Pyrus malus</name>
    <dbReference type="NCBI Taxonomy" id="3750"/>
    <lineage>
        <taxon>Eukaryota</taxon>
        <taxon>Viridiplantae</taxon>
        <taxon>Streptophyta</taxon>
        <taxon>Embryophyta</taxon>
        <taxon>Tracheophyta</taxon>
        <taxon>Spermatophyta</taxon>
        <taxon>Magnoliopsida</taxon>
        <taxon>eudicotyledons</taxon>
        <taxon>Gunneridae</taxon>
        <taxon>Pentapetalae</taxon>
        <taxon>rosids</taxon>
        <taxon>fabids</taxon>
        <taxon>Rosales</taxon>
        <taxon>Rosaceae</taxon>
        <taxon>Amygdaloideae</taxon>
        <taxon>Maleae</taxon>
        <taxon>Malus</taxon>
    </lineage>
</organism>
<dbReference type="Proteomes" id="UP000290289">
    <property type="component" value="Chromosome 7"/>
</dbReference>
<sequence>MSEMQVFNETEANNPNIIKGIPCLVGITKWTVSLVGIDDGVAGRGFHEGVLCEAPLSSRSRIDWGSHSDVSGEGTGPDGMADRVKNQEGRGSAQQRGRLRDRSGLAGSETERVEFAERGMNIFNITTDLINILVDCVSKERSMTLKLEREVRIDHN</sequence>
<feature type="compositionally biased region" description="Basic and acidic residues" evidence="1">
    <location>
        <begin position="98"/>
        <end position="108"/>
    </location>
</feature>